<feature type="repeat" description="WD" evidence="3">
    <location>
        <begin position="38"/>
        <end position="59"/>
    </location>
</feature>
<evidence type="ECO:0000313" key="4">
    <source>
        <dbReference type="EMBL" id="GAA2332938.1"/>
    </source>
</evidence>
<keyword evidence="5" id="KW-1185">Reference proteome</keyword>
<keyword evidence="2" id="KW-0677">Repeat</keyword>
<evidence type="ECO:0000256" key="3">
    <source>
        <dbReference type="PROSITE-ProRule" id="PRU00221"/>
    </source>
</evidence>
<gene>
    <name evidence="4" type="ORF">GCM10010170_012050</name>
</gene>
<dbReference type="InterPro" id="IPR001680">
    <property type="entry name" value="WD40_rpt"/>
</dbReference>
<dbReference type="PANTHER" id="PTHR22847">
    <property type="entry name" value="WD40 REPEAT PROTEIN"/>
    <property type="match status" value="1"/>
</dbReference>
<dbReference type="PANTHER" id="PTHR22847:SF637">
    <property type="entry name" value="WD REPEAT DOMAIN 5B"/>
    <property type="match status" value="1"/>
</dbReference>
<dbReference type="Pfam" id="PF00400">
    <property type="entry name" value="WD40"/>
    <property type="match status" value="1"/>
</dbReference>
<name>A0ABP5SJZ5_9ACTN</name>
<dbReference type="SMART" id="SM00320">
    <property type="entry name" value="WD40"/>
    <property type="match status" value="4"/>
</dbReference>
<keyword evidence="1 3" id="KW-0853">WD repeat</keyword>
<dbReference type="Proteomes" id="UP001501444">
    <property type="component" value="Unassembled WGS sequence"/>
</dbReference>
<accession>A0ABP5SJZ5</accession>
<dbReference type="InterPro" id="IPR015943">
    <property type="entry name" value="WD40/YVTN_repeat-like_dom_sf"/>
</dbReference>
<evidence type="ECO:0000256" key="1">
    <source>
        <dbReference type="ARBA" id="ARBA00022574"/>
    </source>
</evidence>
<proteinExistence type="predicted"/>
<dbReference type="Gene3D" id="2.130.10.10">
    <property type="entry name" value="YVTN repeat-like/Quinoprotein amine dehydrogenase"/>
    <property type="match status" value="2"/>
</dbReference>
<dbReference type="SUPFAM" id="SSF50978">
    <property type="entry name" value="WD40 repeat-like"/>
    <property type="match status" value="1"/>
</dbReference>
<protein>
    <submittedName>
        <fullName evidence="4">Uncharacterized protein</fullName>
    </submittedName>
</protein>
<dbReference type="InterPro" id="IPR019775">
    <property type="entry name" value="WD40_repeat_CS"/>
</dbReference>
<dbReference type="RefSeq" id="WP_344611220.1">
    <property type="nucleotide sequence ID" value="NZ_BAAARV010000008.1"/>
</dbReference>
<dbReference type="PROSITE" id="PS50082">
    <property type="entry name" value="WD_REPEATS_2"/>
    <property type="match status" value="1"/>
</dbReference>
<comment type="caution">
    <text evidence="4">The sequence shown here is derived from an EMBL/GenBank/DDBJ whole genome shotgun (WGS) entry which is preliminary data.</text>
</comment>
<dbReference type="PROSITE" id="PS00678">
    <property type="entry name" value="WD_REPEATS_1"/>
    <property type="match status" value="1"/>
</dbReference>
<reference evidence="5" key="1">
    <citation type="journal article" date="2019" name="Int. J. Syst. Evol. Microbiol.">
        <title>The Global Catalogue of Microorganisms (GCM) 10K type strain sequencing project: providing services to taxonomists for standard genome sequencing and annotation.</title>
        <authorList>
            <consortium name="The Broad Institute Genomics Platform"/>
            <consortium name="The Broad Institute Genome Sequencing Center for Infectious Disease"/>
            <person name="Wu L."/>
            <person name="Ma J."/>
        </authorList>
    </citation>
    <scope>NUCLEOTIDE SEQUENCE [LARGE SCALE GENOMIC DNA]</scope>
    <source>
        <strain evidence="5">JCM 3272</strain>
    </source>
</reference>
<sequence length="623" mass="67689">MKPATLPFGAQIVPPLQGHIGEVNAVVCGLVDGYPVAVTGGDDCTVRVWDMASHRQLGDPLRLDGEVRGLACTVLDGRPVVVAVAGVTVDVWDLGTRQRIGAPLRVSTLLWGVSCTELAGRQVAVTSGAEVLLWDVATGEQISDPLVPYHHDGWIKSVACATVGGAPIAVSADEGATVQVWDLTRREPIGRPLSGRAPLAVATVDGIPLAVCTDDDNRLRLWDLSRRAEARPPLTGSGEPVQALALGAVAGRPVVVTGHYGHAIRVWDLRSGRAVGAPLFDGRDTYSPSSLAVGTLRGRPLVLAANGDGLVRVWDLDAYRALGAQPPARFAKRLPPRWTDPLTGHVYHLTRPLVDEEGDHWEYVDFDGFEPIVAEDPADLRCTFGISRAHEEYGFAGVGPRRKGWSKDADDDDLIGRPILRYHEFRALAGPLSQEQVTALRERYRDATIYAMNMLLEVHLRDDEDGLPLTPHEQDTVLAQHFDICLDVHHSGGRGVTIRVPGPRFDLGSIAPYLTEDGHQGVGARLVDGVLLVELFSNAADDEQPYSDRALWLDRLLPLHADLATGDLAPLYLGWLRAVQDVTDRDIRPRPPIPHTARLDIPQVVALAEFLRLDDWSRAQLAQ</sequence>
<evidence type="ECO:0000256" key="2">
    <source>
        <dbReference type="ARBA" id="ARBA00022737"/>
    </source>
</evidence>
<dbReference type="EMBL" id="BAAARV010000008">
    <property type="protein sequence ID" value="GAA2332938.1"/>
    <property type="molecule type" value="Genomic_DNA"/>
</dbReference>
<organism evidence="4 5">
    <name type="scientific">Dactylosporangium salmoneum</name>
    <dbReference type="NCBI Taxonomy" id="53361"/>
    <lineage>
        <taxon>Bacteria</taxon>
        <taxon>Bacillati</taxon>
        <taxon>Actinomycetota</taxon>
        <taxon>Actinomycetes</taxon>
        <taxon>Micromonosporales</taxon>
        <taxon>Micromonosporaceae</taxon>
        <taxon>Dactylosporangium</taxon>
    </lineage>
</organism>
<dbReference type="InterPro" id="IPR036322">
    <property type="entry name" value="WD40_repeat_dom_sf"/>
</dbReference>
<evidence type="ECO:0000313" key="5">
    <source>
        <dbReference type="Proteomes" id="UP001501444"/>
    </source>
</evidence>